<feature type="non-terminal residue" evidence="2">
    <location>
        <position position="179"/>
    </location>
</feature>
<reference evidence="2 3" key="1">
    <citation type="journal article" date="2023" name="Plants (Basel)">
        <title>Bridging the Gap: Combining Genomics and Transcriptomics Approaches to Understand Stylosanthes scabra, an Orphan Legume from the Brazilian Caatinga.</title>
        <authorList>
            <person name="Ferreira-Neto J.R.C."/>
            <person name="da Silva M.D."/>
            <person name="Binneck E."/>
            <person name="de Melo N.F."/>
            <person name="da Silva R.H."/>
            <person name="de Melo A.L.T.M."/>
            <person name="Pandolfi V."/>
            <person name="Bustamante F.O."/>
            <person name="Brasileiro-Vidal A.C."/>
            <person name="Benko-Iseppon A.M."/>
        </authorList>
    </citation>
    <scope>NUCLEOTIDE SEQUENCE [LARGE SCALE GENOMIC DNA]</scope>
    <source>
        <tissue evidence="2">Leaves</tissue>
    </source>
</reference>
<proteinExistence type="predicted"/>
<protein>
    <submittedName>
        <fullName evidence="2">Uncharacterized protein</fullName>
    </submittedName>
</protein>
<dbReference type="EMBL" id="JASCZI010185785">
    <property type="protein sequence ID" value="MED6190595.1"/>
    <property type="molecule type" value="Genomic_DNA"/>
</dbReference>
<comment type="caution">
    <text evidence="2">The sequence shown here is derived from an EMBL/GenBank/DDBJ whole genome shotgun (WGS) entry which is preliminary data.</text>
</comment>
<evidence type="ECO:0000313" key="3">
    <source>
        <dbReference type="Proteomes" id="UP001341840"/>
    </source>
</evidence>
<keyword evidence="3" id="KW-1185">Reference proteome</keyword>
<accession>A0ABU6X1R0</accession>
<evidence type="ECO:0000313" key="2">
    <source>
        <dbReference type="EMBL" id="MED6190595.1"/>
    </source>
</evidence>
<name>A0ABU6X1R0_9FABA</name>
<organism evidence="2 3">
    <name type="scientific">Stylosanthes scabra</name>
    <dbReference type="NCBI Taxonomy" id="79078"/>
    <lineage>
        <taxon>Eukaryota</taxon>
        <taxon>Viridiplantae</taxon>
        <taxon>Streptophyta</taxon>
        <taxon>Embryophyta</taxon>
        <taxon>Tracheophyta</taxon>
        <taxon>Spermatophyta</taxon>
        <taxon>Magnoliopsida</taxon>
        <taxon>eudicotyledons</taxon>
        <taxon>Gunneridae</taxon>
        <taxon>Pentapetalae</taxon>
        <taxon>rosids</taxon>
        <taxon>fabids</taxon>
        <taxon>Fabales</taxon>
        <taxon>Fabaceae</taxon>
        <taxon>Papilionoideae</taxon>
        <taxon>50 kb inversion clade</taxon>
        <taxon>dalbergioids sensu lato</taxon>
        <taxon>Dalbergieae</taxon>
        <taxon>Pterocarpus clade</taxon>
        <taxon>Stylosanthes</taxon>
    </lineage>
</organism>
<feature type="region of interest" description="Disordered" evidence="1">
    <location>
        <begin position="111"/>
        <end position="156"/>
    </location>
</feature>
<feature type="compositionally biased region" description="Basic and acidic residues" evidence="1">
    <location>
        <begin position="125"/>
        <end position="137"/>
    </location>
</feature>
<gene>
    <name evidence="2" type="ORF">PIB30_107372</name>
</gene>
<evidence type="ECO:0000256" key="1">
    <source>
        <dbReference type="SAM" id="MobiDB-lite"/>
    </source>
</evidence>
<sequence>MNGQGWDPSQVGYHFDGSSDGYFSCEDSLLACQIDNVEFQHQAQFEAMFETLVQERVEILENQKRIEVQLLTIAELASSVIRRSAHPVPPCQEEGLGTITLRSGSQLKERIGESLNSDSITSEGRNLRRNVEHKEESPTTEQETASGHNERVVDPNLNLLPFPSAAKKMWKAKPIDPLM</sequence>
<dbReference type="Proteomes" id="UP001341840">
    <property type="component" value="Unassembled WGS sequence"/>
</dbReference>
<feature type="compositionally biased region" description="Polar residues" evidence="1">
    <location>
        <begin position="114"/>
        <end position="124"/>
    </location>
</feature>